<dbReference type="GO" id="GO:0030198">
    <property type="term" value="P:extracellular matrix organization"/>
    <property type="evidence" value="ECO:0007669"/>
    <property type="project" value="TreeGrafter"/>
</dbReference>
<evidence type="ECO:0000313" key="3">
    <source>
        <dbReference type="Proteomes" id="UP000008669"/>
    </source>
</evidence>
<proteinExistence type="predicted"/>
<reference evidence="2 3" key="1">
    <citation type="submission" date="2012-06" db="EMBL/GenBank/DDBJ databases">
        <authorList>
            <person name="Smith M.C.M."/>
            <person name="Hendrix R."/>
            <person name="Hatfull G.F."/>
        </authorList>
    </citation>
    <scope>NUCLEOTIDE SEQUENCE [LARGE SCALE GENOMIC DNA]</scope>
</reference>
<protein>
    <submittedName>
        <fullName evidence="2">Minor tail protein</fullName>
    </submittedName>
</protein>
<feature type="region of interest" description="Disordered" evidence="1">
    <location>
        <begin position="156"/>
        <end position="231"/>
    </location>
</feature>
<accession>K4HZ37</accession>
<sequence length="468" mass="46770">MSIPAEIPTVRVTGQYLSWDGRALKGTVTFTGPGLVTFPDSDLFMAGPVVASLDEAGFIRDADGNLGVALPATDSPGMNPSGWTYTVKENLTGITGSRTYALILPADTPGRTVDLADVAPMDPATPNYVPVPGLSAYEVASALGFEGSEADWVASLEGDVGPVGPQGPKGDTGPQGPKGDTGAIGPQGPEGAQGPAGPEGPMGPEGPQGPAGTGTVNSVNGVEPDASGNVTLTLADPNAVTSVNGKSGPTVTLAAADVGALATSTKGAANGVAPLVSGKVPDPNLPYSGWRPADLGFKAWAFDPAVAQSGGRTPSSGSFRVTAIPVREAITVSSLAFHVLGYEGTGLDAGSYAAIFNSSGSKLATTGSMANTNVMIDVHNAGGQTVTCALTSTVTLQPGIYYVGFYFVIGVSANGPVLMTADSTSATPVATLNSVKPFGVISGLTAMPASFSPSAVETDPIKFWAALV</sequence>
<dbReference type="Pfam" id="PF01391">
    <property type="entry name" value="Collagen"/>
    <property type="match status" value="1"/>
</dbReference>
<dbReference type="InterPro" id="IPR008160">
    <property type="entry name" value="Collagen"/>
</dbReference>
<organism evidence="2 3">
    <name type="scientific">Streptomyces phage TG1</name>
    <dbReference type="NCBI Taxonomy" id="2927987"/>
    <lineage>
        <taxon>Viruses</taxon>
        <taxon>Duplodnaviria</taxon>
        <taxon>Heunggongvirae</taxon>
        <taxon>Uroviricota</taxon>
        <taxon>Caudoviricetes</taxon>
        <taxon>Colingsworthviridae</taxon>
        <taxon>Tigunavirus</taxon>
        <taxon>Tigunavirus TG1</taxon>
    </lineage>
</organism>
<dbReference type="KEGG" id="vg:13827567"/>
<dbReference type="PANTHER" id="PTHR24023">
    <property type="entry name" value="COLLAGEN ALPHA"/>
    <property type="match status" value="1"/>
</dbReference>
<dbReference type="PANTHER" id="PTHR24023:SF1082">
    <property type="entry name" value="COLLAGEN TRIPLE HELIX REPEAT"/>
    <property type="match status" value="1"/>
</dbReference>
<feature type="compositionally biased region" description="Low complexity" evidence="1">
    <location>
        <begin position="186"/>
        <end position="196"/>
    </location>
</feature>
<dbReference type="InterPro" id="IPR050149">
    <property type="entry name" value="Collagen_superfamily"/>
</dbReference>
<gene>
    <name evidence="2" type="ORF">TG1_18</name>
</gene>
<dbReference type="Proteomes" id="UP000008669">
    <property type="component" value="Segment"/>
</dbReference>
<dbReference type="GO" id="GO:0005615">
    <property type="term" value="C:extracellular space"/>
    <property type="evidence" value="ECO:0007669"/>
    <property type="project" value="TreeGrafter"/>
</dbReference>
<dbReference type="Gene3D" id="1.20.5.320">
    <property type="entry name" value="6-Phosphogluconate Dehydrogenase, domain 3"/>
    <property type="match status" value="1"/>
</dbReference>
<name>K4HZ37_9CAUD</name>
<dbReference type="EMBL" id="JX182372">
    <property type="protein sequence ID" value="AFU62213.1"/>
    <property type="molecule type" value="Genomic_DNA"/>
</dbReference>
<evidence type="ECO:0000256" key="1">
    <source>
        <dbReference type="SAM" id="MobiDB-lite"/>
    </source>
</evidence>
<keyword evidence="3" id="KW-1185">Reference proteome</keyword>
<evidence type="ECO:0000313" key="2">
    <source>
        <dbReference type="EMBL" id="AFU62213.1"/>
    </source>
</evidence>
<dbReference type="GO" id="GO:0030020">
    <property type="term" value="F:extracellular matrix structural constituent conferring tensile strength"/>
    <property type="evidence" value="ECO:0007669"/>
    <property type="project" value="TreeGrafter"/>
</dbReference>
<dbReference type="GO" id="GO:0031012">
    <property type="term" value="C:extracellular matrix"/>
    <property type="evidence" value="ECO:0007669"/>
    <property type="project" value="TreeGrafter"/>
</dbReference>